<dbReference type="Proteomes" id="UP001054945">
    <property type="component" value="Unassembled WGS sequence"/>
</dbReference>
<evidence type="ECO:0000256" key="1">
    <source>
        <dbReference type="SAM" id="Phobius"/>
    </source>
</evidence>
<organism evidence="2 3">
    <name type="scientific">Caerostris extrusa</name>
    <name type="common">Bark spider</name>
    <name type="synonym">Caerostris bankana</name>
    <dbReference type="NCBI Taxonomy" id="172846"/>
    <lineage>
        <taxon>Eukaryota</taxon>
        <taxon>Metazoa</taxon>
        <taxon>Ecdysozoa</taxon>
        <taxon>Arthropoda</taxon>
        <taxon>Chelicerata</taxon>
        <taxon>Arachnida</taxon>
        <taxon>Araneae</taxon>
        <taxon>Araneomorphae</taxon>
        <taxon>Entelegynae</taxon>
        <taxon>Araneoidea</taxon>
        <taxon>Araneidae</taxon>
        <taxon>Caerostris</taxon>
    </lineage>
</organism>
<keyword evidence="3" id="KW-1185">Reference proteome</keyword>
<proteinExistence type="predicted"/>
<keyword evidence="1" id="KW-1133">Transmembrane helix</keyword>
<dbReference type="EMBL" id="BPLR01009850">
    <property type="protein sequence ID" value="GIY35043.1"/>
    <property type="molecule type" value="Genomic_DNA"/>
</dbReference>
<protein>
    <submittedName>
        <fullName evidence="2">Uncharacterized protein</fullName>
    </submittedName>
</protein>
<name>A0AAV4STY5_CAEEX</name>
<evidence type="ECO:0000313" key="2">
    <source>
        <dbReference type="EMBL" id="GIY35043.1"/>
    </source>
</evidence>
<keyword evidence="1" id="KW-0472">Membrane</keyword>
<reference evidence="2 3" key="1">
    <citation type="submission" date="2021-06" db="EMBL/GenBank/DDBJ databases">
        <title>Caerostris extrusa draft genome.</title>
        <authorList>
            <person name="Kono N."/>
            <person name="Arakawa K."/>
        </authorList>
    </citation>
    <scope>NUCLEOTIDE SEQUENCE [LARGE SCALE GENOMIC DNA]</scope>
</reference>
<accession>A0AAV4STY5</accession>
<feature type="transmembrane region" description="Helical" evidence="1">
    <location>
        <begin position="30"/>
        <end position="49"/>
    </location>
</feature>
<feature type="non-terminal residue" evidence="2">
    <location>
        <position position="1"/>
    </location>
</feature>
<sequence length="50" mass="5800">LRINRIRLQGLVPPPENPLGLRRKEPSSNMYWLAVWIYCPVVAFAWPAIP</sequence>
<gene>
    <name evidence="2" type="ORF">CEXT_425861</name>
</gene>
<evidence type="ECO:0000313" key="3">
    <source>
        <dbReference type="Proteomes" id="UP001054945"/>
    </source>
</evidence>
<keyword evidence="1" id="KW-0812">Transmembrane</keyword>
<dbReference type="AlphaFoldDB" id="A0AAV4STY5"/>
<comment type="caution">
    <text evidence="2">The sequence shown here is derived from an EMBL/GenBank/DDBJ whole genome shotgun (WGS) entry which is preliminary data.</text>
</comment>